<dbReference type="PANTHER" id="PTHR33710">
    <property type="entry name" value="BNAC02G09200D PROTEIN"/>
    <property type="match status" value="1"/>
</dbReference>
<comment type="caution">
    <text evidence="3">The sequence shown here is derived from an EMBL/GenBank/DDBJ whole genome shotgun (WGS) entry which is preliminary data.</text>
</comment>
<sequence>MIPIASWNIRGFNSPEKVYCCRNFVQIEKIDIICLLENRILESSLLDPWFCSAHRIYDHEISHNNFDLASPGRIWIKWDSSKLSFTPTYTTSQMITGVIHSHSKPPILLTAIYASNSYEERFTLWEDIKIINPNNDMPWLIMGDFNCCRFQTEKVGGSAIPISKLKPLNSLVFDCQLLDLPSTGHSYTWFNNQVNNPIHLKLDRVLVNEAWYKAHPTSYYYVGNNMISDHSPLVLKGDTEHKPSPRFMFKNYWGSIPAFWNILISSFAEPIDGNPIHCLYSHLKILKSNIKKMDWNSVNSIEAKRDNLISQQSALQTMMDNNPLDRNICMNYSLVSKELNFYNSTLVSWISQRAKLKWLTKGEEDLKFLFSKVKIRKCCNRSAISSSLLRPGIDRSIAVQNIINHFKSLFNQEGSANLDMNVFPPGKVIDSALSADLINSVSIEEIKKAIFSGSSDSAPGPDGTQYIKFTIANTVAYWIRGMILPKAVIKTLGKICSKFLYFGNMEAKKVHLISWANTTRPTNKGGLGIPSFEATRFAVNCGIIFRSYNLSTILSSWLFTKYTSPWRTSSKAATPFWKSICQTAGRIKENIQFHININSPIAIFWDHWCGGITLSEKFLNSTQQFLGNLNGTLRKWITDNNWNIPDGVDLRIKNYVSSLTISTDSSHHMTWNNDYNPQFKHFYMEYFANLSNVDWHYLVWHKKKALRYSIYTWMALCDGLKTVEQLIKRNIMIPHTSCVLCHCYQETNTHLLFECDYAFNVLKRVLPCFQNFFLRPNLRQALIHLDSISLSKSFKHAILLAFNATTTNSHGTSVRSPTIVGIFPGCYRRQISSQILLPANYDLFGIHRPPIMVLPTTIACYRISDHRRPTIVFTTTVVILRSLQPPLPDYSIFHCHLTTILLTTIARIWSFQLPSSANYNSSYH</sequence>
<dbReference type="PANTHER" id="PTHR33710:SF79">
    <property type="entry name" value="OS06G0205337 PROTEIN"/>
    <property type="match status" value="1"/>
</dbReference>
<keyword evidence="4" id="KW-1185">Reference proteome</keyword>
<feature type="domain" description="Endonuclease/exonuclease/phosphatase" evidence="1">
    <location>
        <begin position="5"/>
        <end position="230"/>
    </location>
</feature>
<evidence type="ECO:0000259" key="1">
    <source>
        <dbReference type="Pfam" id="PF03372"/>
    </source>
</evidence>
<protein>
    <recommendedName>
        <fullName evidence="5">Reverse transcriptase zinc-binding domain-containing protein</fullName>
    </recommendedName>
</protein>
<dbReference type="Pfam" id="PF03372">
    <property type="entry name" value="Exo_endo_phos"/>
    <property type="match status" value="1"/>
</dbReference>
<dbReference type="Pfam" id="PF13966">
    <property type="entry name" value="zf-RVT"/>
    <property type="match status" value="1"/>
</dbReference>
<dbReference type="InterPro" id="IPR005135">
    <property type="entry name" value="Endo/exonuclease/phosphatase"/>
</dbReference>
<dbReference type="EMBL" id="JANQDX010000005">
    <property type="protein sequence ID" value="KAL0924141.1"/>
    <property type="molecule type" value="Genomic_DNA"/>
</dbReference>
<dbReference type="Gene3D" id="3.60.10.10">
    <property type="entry name" value="Endonuclease/exonuclease/phosphatase"/>
    <property type="match status" value="1"/>
</dbReference>
<evidence type="ECO:0008006" key="5">
    <source>
        <dbReference type="Google" id="ProtNLM"/>
    </source>
</evidence>
<dbReference type="AlphaFoldDB" id="A0ABD0VNC3"/>
<dbReference type="SUPFAM" id="SSF56219">
    <property type="entry name" value="DNase I-like"/>
    <property type="match status" value="1"/>
</dbReference>
<dbReference type="InterPro" id="IPR036691">
    <property type="entry name" value="Endo/exonu/phosph_ase_sf"/>
</dbReference>
<reference evidence="3 4" key="1">
    <citation type="journal article" date="2024" name="Plant Biotechnol. J.">
        <title>Dendrobium thyrsiflorum genome and its molecular insights into genes involved in important horticultural traits.</title>
        <authorList>
            <person name="Chen B."/>
            <person name="Wang J.Y."/>
            <person name="Zheng P.J."/>
            <person name="Li K.L."/>
            <person name="Liang Y.M."/>
            <person name="Chen X.F."/>
            <person name="Zhang C."/>
            <person name="Zhao X."/>
            <person name="He X."/>
            <person name="Zhang G.Q."/>
            <person name="Liu Z.J."/>
            <person name="Xu Q."/>
        </authorList>
    </citation>
    <scope>NUCLEOTIDE SEQUENCE [LARGE SCALE GENOMIC DNA]</scope>
    <source>
        <strain evidence="3">GZMU011</strain>
    </source>
</reference>
<gene>
    <name evidence="3" type="ORF">M5K25_004949</name>
</gene>
<name>A0ABD0VNC3_DENTH</name>
<proteinExistence type="predicted"/>
<feature type="domain" description="Reverse transcriptase zinc-binding" evidence="2">
    <location>
        <begin position="680"/>
        <end position="759"/>
    </location>
</feature>
<dbReference type="InterPro" id="IPR026960">
    <property type="entry name" value="RVT-Znf"/>
</dbReference>
<evidence type="ECO:0000259" key="2">
    <source>
        <dbReference type="Pfam" id="PF13966"/>
    </source>
</evidence>
<evidence type="ECO:0000313" key="4">
    <source>
        <dbReference type="Proteomes" id="UP001552299"/>
    </source>
</evidence>
<dbReference type="Proteomes" id="UP001552299">
    <property type="component" value="Unassembled WGS sequence"/>
</dbReference>
<accession>A0ABD0VNC3</accession>
<evidence type="ECO:0000313" key="3">
    <source>
        <dbReference type="EMBL" id="KAL0924141.1"/>
    </source>
</evidence>
<organism evidence="3 4">
    <name type="scientific">Dendrobium thyrsiflorum</name>
    <name type="common">Pinecone-like raceme dendrobium</name>
    <name type="synonym">Orchid</name>
    <dbReference type="NCBI Taxonomy" id="117978"/>
    <lineage>
        <taxon>Eukaryota</taxon>
        <taxon>Viridiplantae</taxon>
        <taxon>Streptophyta</taxon>
        <taxon>Embryophyta</taxon>
        <taxon>Tracheophyta</taxon>
        <taxon>Spermatophyta</taxon>
        <taxon>Magnoliopsida</taxon>
        <taxon>Liliopsida</taxon>
        <taxon>Asparagales</taxon>
        <taxon>Orchidaceae</taxon>
        <taxon>Epidendroideae</taxon>
        <taxon>Malaxideae</taxon>
        <taxon>Dendrobiinae</taxon>
        <taxon>Dendrobium</taxon>
    </lineage>
</organism>